<sequence>MPASPRVGTEARLSLSLSSKTYVSKAQLSLFLVCLSQSHRKTRLISHPIPIDTSHPKSGVERC</sequence>
<accession>A0A8T1RLC4</accession>
<organism evidence="1 2">
    <name type="scientific">Carya illinoinensis</name>
    <name type="common">Pecan</name>
    <dbReference type="NCBI Taxonomy" id="32201"/>
    <lineage>
        <taxon>Eukaryota</taxon>
        <taxon>Viridiplantae</taxon>
        <taxon>Streptophyta</taxon>
        <taxon>Embryophyta</taxon>
        <taxon>Tracheophyta</taxon>
        <taxon>Spermatophyta</taxon>
        <taxon>Magnoliopsida</taxon>
        <taxon>eudicotyledons</taxon>
        <taxon>Gunneridae</taxon>
        <taxon>Pentapetalae</taxon>
        <taxon>rosids</taxon>
        <taxon>fabids</taxon>
        <taxon>Fagales</taxon>
        <taxon>Juglandaceae</taxon>
        <taxon>Carya</taxon>
    </lineage>
</organism>
<comment type="caution">
    <text evidence="1">The sequence shown here is derived from an EMBL/GenBank/DDBJ whole genome shotgun (WGS) entry which is preliminary data.</text>
</comment>
<proteinExistence type="predicted"/>
<keyword evidence="2" id="KW-1185">Reference proteome</keyword>
<dbReference type="Proteomes" id="UP000811609">
    <property type="component" value="Chromosome 1"/>
</dbReference>
<protein>
    <submittedName>
        <fullName evidence="1">Uncharacterized protein</fullName>
    </submittedName>
</protein>
<evidence type="ECO:0000313" key="2">
    <source>
        <dbReference type="Proteomes" id="UP000811609"/>
    </source>
</evidence>
<dbReference type="EMBL" id="CM031809">
    <property type="protein sequence ID" value="KAG6666601.1"/>
    <property type="molecule type" value="Genomic_DNA"/>
</dbReference>
<reference evidence="1" key="1">
    <citation type="submission" date="2020-12" db="EMBL/GenBank/DDBJ databases">
        <title>WGS assembly of Carya illinoinensis cv. Pawnee.</title>
        <authorList>
            <person name="Platts A."/>
            <person name="Shu S."/>
            <person name="Wright S."/>
            <person name="Barry K."/>
            <person name="Edger P."/>
            <person name="Pires J.C."/>
            <person name="Schmutz J."/>
        </authorList>
    </citation>
    <scope>NUCLEOTIDE SEQUENCE</scope>
    <source>
        <tissue evidence="1">Leaf</tissue>
    </source>
</reference>
<evidence type="ECO:0000313" key="1">
    <source>
        <dbReference type="EMBL" id="KAG6666601.1"/>
    </source>
</evidence>
<gene>
    <name evidence="1" type="ORF">CIPAW_01G042900</name>
</gene>
<dbReference type="AlphaFoldDB" id="A0A8T1RLC4"/>
<name>A0A8T1RLC4_CARIL</name>